<dbReference type="PANTHER" id="PTHR43481:SF4">
    <property type="entry name" value="GLYCEROL-1-PHOSPHATE PHOSPHOHYDROLASE 1-RELATED"/>
    <property type="match status" value="1"/>
</dbReference>
<dbReference type="AlphaFoldDB" id="A0A7K2IY84"/>
<comment type="caution">
    <text evidence="1">The sequence shown here is derived from an EMBL/GenBank/DDBJ whole genome shotgun (WGS) entry which is preliminary data.</text>
</comment>
<dbReference type="Gene3D" id="1.10.150.240">
    <property type="entry name" value="Putative phosphatase, domain 2"/>
    <property type="match status" value="1"/>
</dbReference>
<dbReference type="InterPro" id="IPR006439">
    <property type="entry name" value="HAD-SF_hydro_IA"/>
</dbReference>
<gene>
    <name evidence="1" type="ORF">GTW20_22250</name>
</gene>
<dbReference type="Gene3D" id="3.40.50.1000">
    <property type="entry name" value="HAD superfamily/HAD-like"/>
    <property type="match status" value="1"/>
</dbReference>
<dbReference type="RefSeq" id="WP_161111770.1">
    <property type="nucleotide sequence ID" value="NZ_WWHY01000001.1"/>
</dbReference>
<dbReference type="GO" id="GO:0050308">
    <property type="term" value="F:sugar-phosphatase activity"/>
    <property type="evidence" value="ECO:0007669"/>
    <property type="project" value="TreeGrafter"/>
</dbReference>
<dbReference type="Proteomes" id="UP000467124">
    <property type="component" value="Unassembled WGS sequence"/>
</dbReference>
<keyword evidence="1" id="KW-0378">Hydrolase</keyword>
<dbReference type="InterPro" id="IPR023198">
    <property type="entry name" value="PGP-like_dom2"/>
</dbReference>
<dbReference type="InterPro" id="IPR051806">
    <property type="entry name" value="HAD-like_SPP"/>
</dbReference>
<dbReference type="Pfam" id="PF00702">
    <property type="entry name" value="Hydrolase"/>
    <property type="match status" value="1"/>
</dbReference>
<organism evidence="1 2">
    <name type="scientific">Nocardiopsis alba</name>
    <dbReference type="NCBI Taxonomy" id="53437"/>
    <lineage>
        <taxon>Bacteria</taxon>
        <taxon>Bacillati</taxon>
        <taxon>Actinomycetota</taxon>
        <taxon>Actinomycetes</taxon>
        <taxon>Streptosporangiales</taxon>
        <taxon>Nocardiopsidaceae</taxon>
        <taxon>Nocardiopsis</taxon>
    </lineage>
</organism>
<dbReference type="EMBL" id="WWHY01000001">
    <property type="protein sequence ID" value="MYR34903.1"/>
    <property type="molecule type" value="Genomic_DNA"/>
</dbReference>
<accession>A0A7K2IY84</accession>
<name>A0A7K2IY84_9ACTN</name>
<dbReference type="SUPFAM" id="SSF56784">
    <property type="entry name" value="HAD-like"/>
    <property type="match status" value="1"/>
</dbReference>
<evidence type="ECO:0000313" key="1">
    <source>
        <dbReference type="EMBL" id="MYR34903.1"/>
    </source>
</evidence>
<sequence length="260" mass="27811">MASETTGGVARDRVRAAVLDTDGVVTDTASVHAAAWKYAFDDLSRRLSRTEGARFRPFDPREDYLRHVDGRPREDGVRAFLASRGIRLPEGPVPGDPEAMTVAWIADRKDRRFLDLVRRDGVRAFPGTVSFVRALRSAGAPVAVVSASRHCAMVLRAAGVDDLFDVRVDGRDAARLGLPGKPDPALFLEAARRLDKNPTETAVVEDALVGVEAGGRGGFGLVIGVDRVGTGARMRERGAHVVVSDLSELLPWPGAAGAVP</sequence>
<dbReference type="InterPro" id="IPR036412">
    <property type="entry name" value="HAD-like_sf"/>
</dbReference>
<protein>
    <submittedName>
        <fullName evidence="1">HAD-IA family hydrolase</fullName>
    </submittedName>
</protein>
<dbReference type="SFLD" id="SFLDS00003">
    <property type="entry name" value="Haloacid_Dehalogenase"/>
    <property type="match status" value="1"/>
</dbReference>
<dbReference type="InterPro" id="IPR023214">
    <property type="entry name" value="HAD_sf"/>
</dbReference>
<dbReference type="NCBIfam" id="TIGR01509">
    <property type="entry name" value="HAD-SF-IA-v3"/>
    <property type="match status" value="1"/>
</dbReference>
<proteinExistence type="predicted"/>
<dbReference type="SFLD" id="SFLDG01129">
    <property type="entry name" value="C1.5:_HAD__Beta-PGM__Phosphata"/>
    <property type="match status" value="1"/>
</dbReference>
<dbReference type="PANTHER" id="PTHR43481">
    <property type="entry name" value="FRUCTOSE-1-PHOSPHATE PHOSPHATASE"/>
    <property type="match status" value="1"/>
</dbReference>
<evidence type="ECO:0000313" key="2">
    <source>
        <dbReference type="Proteomes" id="UP000467124"/>
    </source>
</evidence>
<reference evidence="1 2" key="1">
    <citation type="journal article" date="2019" name="Nat. Commun.">
        <title>The antimicrobial potential of Streptomyces from insect microbiomes.</title>
        <authorList>
            <person name="Chevrette M.G."/>
            <person name="Carlson C.M."/>
            <person name="Ortega H.E."/>
            <person name="Thomas C."/>
            <person name="Ananiev G.E."/>
            <person name="Barns K.J."/>
            <person name="Book A.J."/>
            <person name="Cagnazzo J."/>
            <person name="Carlos C."/>
            <person name="Flanigan W."/>
            <person name="Grubbs K.J."/>
            <person name="Horn H.A."/>
            <person name="Hoffmann F.M."/>
            <person name="Klassen J.L."/>
            <person name="Knack J.J."/>
            <person name="Lewin G.R."/>
            <person name="McDonald B.R."/>
            <person name="Muller L."/>
            <person name="Melo W.G.P."/>
            <person name="Pinto-Tomas A.A."/>
            <person name="Schmitz A."/>
            <person name="Wendt-Pienkowski E."/>
            <person name="Wildman S."/>
            <person name="Zhao M."/>
            <person name="Zhang F."/>
            <person name="Bugni T.S."/>
            <person name="Andes D.R."/>
            <person name="Pupo M.T."/>
            <person name="Currie C.R."/>
        </authorList>
    </citation>
    <scope>NUCLEOTIDE SEQUENCE [LARGE SCALE GENOMIC DNA]</scope>
    <source>
        <strain evidence="1 2">SID5840</strain>
    </source>
</reference>